<sequence length="110" mass="12357">MSRRGRKIEVRHMVGDASQRAVSEVSARTGIWKRGLKMSRNSDSDKPRIKQNNLLLISAIMIPVLCMISSGPVFISRWAPAMITWFVAMILALVTIYAAIRSTMPRTPRS</sequence>
<keyword evidence="1" id="KW-0812">Transmembrane</keyword>
<comment type="caution">
    <text evidence="2">The sequence shown here is derived from an EMBL/GenBank/DDBJ whole genome shotgun (WGS) entry which is preliminary data.</text>
</comment>
<protein>
    <submittedName>
        <fullName evidence="2">Uncharacterized protein</fullName>
    </submittedName>
</protein>
<reference evidence="2 3" key="1">
    <citation type="submission" date="2017-12" db="EMBL/GenBank/DDBJ databases">
        <title>Phylogenetic diversity of female urinary microbiome.</title>
        <authorList>
            <person name="Thomas-White K."/>
            <person name="Wolfe A.J."/>
        </authorList>
    </citation>
    <scope>NUCLEOTIDE SEQUENCE [LARGE SCALE GENOMIC DNA]</scope>
    <source>
        <strain evidence="2 3">UMB0402</strain>
    </source>
</reference>
<keyword evidence="1" id="KW-0472">Membrane</keyword>
<feature type="transmembrane region" description="Helical" evidence="1">
    <location>
        <begin position="81"/>
        <end position="100"/>
    </location>
</feature>
<keyword evidence="1" id="KW-1133">Transmembrane helix</keyword>
<dbReference type="AlphaFoldDB" id="A0A2I1IQV6"/>
<evidence type="ECO:0000313" key="3">
    <source>
        <dbReference type="Proteomes" id="UP000235122"/>
    </source>
</evidence>
<evidence type="ECO:0000313" key="2">
    <source>
        <dbReference type="EMBL" id="PKY73503.1"/>
    </source>
</evidence>
<dbReference type="Proteomes" id="UP000235122">
    <property type="component" value="Unassembled WGS sequence"/>
</dbReference>
<organism evidence="2 3">
    <name type="scientific">Winkia neuii</name>
    <dbReference type="NCBI Taxonomy" id="33007"/>
    <lineage>
        <taxon>Bacteria</taxon>
        <taxon>Bacillati</taxon>
        <taxon>Actinomycetota</taxon>
        <taxon>Actinomycetes</taxon>
        <taxon>Actinomycetales</taxon>
        <taxon>Actinomycetaceae</taxon>
        <taxon>Winkia</taxon>
    </lineage>
</organism>
<name>A0A2I1IQV6_9ACTO</name>
<proteinExistence type="predicted"/>
<gene>
    <name evidence="2" type="ORF">CYJ19_02660</name>
</gene>
<evidence type="ECO:0000256" key="1">
    <source>
        <dbReference type="SAM" id="Phobius"/>
    </source>
</evidence>
<dbReference type="EMBL" id="PKKO01000001">
    <property type="protein sequence ID" value="PKY73503.1"/>
    <property type="molecule type" value="Genomic_DNA"/>
</dbReference>
<dbReference type="STRING" id="33007.HMPREF3198_02041"/>
<accession>A0A2I1IQV6</accession>
<feature type="transmembrane region" description="Helical" evidence="1">
    <location>
        <begin position="54"/>
        <end position="75"/>
    </location>
</feature>
<keyword evidence="3" id="KW-1185">Reference proteome</keyword>